<dbReference type="EMBL" id="QOHO01000144">
    <property type="protein sequence ID" value="RFZ75576.1"/>
    <property type="molecule type" value="Genomic_DNA"/>
</dbReference>
<gene>
    <name evidence="1" type="ORF">DS742_28260</name>
</gene>
<dbReference type="Gene3D" id="3.40.630.30">
    <property type="match status" value="1"/>
</dbReference>
<accession>A0A3E2N3M5</accession>
<evidence type="ECO:0000313" key="1">
    <source>
        <dbReference type="EMBL" id="RFZ75576.1"/>
    </source>
</evidence>
<sequence length="66" mass="7711">SLRLITANEIEILNLEVRKDNINAIHLYEKFGFKSIGISPAFFKIDGEYVDFELMYLDLRPLNSDF</sequence>
<dbReference type="OrthoDB" id="948250at2"/>
<dbReference type="RefSeq" id="WP_117420236.1">
    <property type="nucleotide sequence ID" value="NZ_QOHO01000144.1"/>
</dbReference>
<proteinExistence type="predicted"/>
<feature type="non-terminal residue" evidence="1">
    <location>
        <position position="1"/>
    </location>
</feature>
<evidence type="ECO:0000313" key="2">
    <source>
        <dbReference type="Proteomes" id="UP000260680"/>
    </source>
</evidence>
<name>A0A3E2N3M5_9FIRM</name>
<comment type="caution">
    <text evidence="1">The sequence shown here is derived from an EMBL/GenBank/DDBJ whole genome shotgun (WGS) entry which is preliminary data.</text>
</comment>
<dbReference type="SUPFAM" id="SSF55729">
    <property type="entry name" value="Acyl-CoA N-acyltransferases (Nat)"/>
    <property type="match status" value="1"/>
</dbReference>
<protein>
    <submittedName>
        <fullName evidence="1">GNAT family N-acetyltransferase</fullName>
    </submittedName>
</protein>
<dbReference type="Pfam" id="PF13420">
    <property type="entry name" value="Acetyltransf_4"/>
    <property type="match status" value="1"/>
</dbReference>
<reference evidence="1 2" key="1">
    <citation type="submission" date="2018-07" db="EMBL/GenBank/DDBJ databases">
        <title>New species, Clostridium PI-S10-A1B.</title>
        <authorList>
            <person name="Krishna G."/>
            <person name="Summeta K."/>
            <person name="Shikha S."/>
            <person name="Prabhu P.B."/>
            <person name="Suresh K."/>
        </authorList>
    </citation>
    <scope>NUCLEOTIDE SEQUENCE [LARGE SCALE GENOMIC DNA]</scope>
    <source>
        <strain evidence="1 2">PI-S10-A1B</strain>
    </source>
</reference>
<dbReference type="Proteomes" id="UP000260680">
    <property type="component" value="Unassembled WGS sequence"/>
</dbReference>
<dbReference type="InterPro" id="IPR016181">
    <property type="entry name" value="Acyl_CoA_acyltransferase"/>
</dbReference>
<dbReference type="AlphaFoldDB" id="A0A3E2N3M5"/>
<organism evidence="1 2">
    <name type="scientific">Lacrimispora amygdalina</name>
    <dbReference type="NCBI Taxonomy" id="253257"/>
    <lineage>
        <taxon>Bacteria</taxon>
        <taxon>Bacillati</taxon>
        <taxon>Bacillota</taxon>
        <taxon>Clostridia</taxon>
        <taxon>Lachnospirales</taxon>
        <taxon>Lachnospiraceae</taxon>
        <taxon>Lacrimispora</taxon>
    </lineage>
</organism>